<organism evidence="1">
    <name type="scientific">uncultured Caudovirales phage</name>
    <dbReference type="NCBI Taxonomy" id="2100421"/>
    <lineage>
        <taxon>Viruses</taxon>
        <taxon>Duplodnaviria</taxon>
        <taxon>Heunggongvirae</taxon>
        <taxon>Uroviricota</taxon>
        <taxon>Caudoviricetes</taxon>
        <taxon>Peduoviridae</taxon>
        <taxon>Maltschvirus</taxon>
        <taxon>Maltschvirus maltsch</taxon>
    </lineage>
</organism>
<name>A0A6J5PE19_9CAUD</name>
<sequence>MKILTVTFALLLSGCAVIFPIPHDGAMFNNLVETKIAVDKLDCNDKSWTNAQLNIERLKVYTALRKDPQADAVVKLQEAINKAKESDNKVFCESILKIQRVRIDVITDAWRGR</sequence>
<evidence type="ECO:0000313" key="2">
    <source>
        <dbReference type="EMBL" id="CAB4170572.1"/>
    </source>
</evidence>
<dbReference type="EMBL" id="LR796815">
    <property type="protein sequence ID" value="CAB4168106.1"/>
    <property type="molecule type" value="Genomic_DNA"/>
</dbReference>
<evidence type="ECO:0000313" key="1">
    <source>
        <dbReference type="EMBL" id="CAB4168106.1"/>
    </source>
</evidence>
<evidence type="ECO:0008006" key="5">
    <source>
        <dbReference type="Google" id="ProtNLM"/>
    </source>
</evidence>
<dbReference type="EMBL" id="LR797534">
    <property type="protein sequence ID" value="CAB4223373.1"/>
    <property type="molecule type" value="Genomic_DNA"/>
</dbReference>
<protein>
    <recommendedName>
        <fullName evidence="5">Lipoprotein</fullName>
    </recommendedName>
</protein>
<evidence type="ECO:0000313" key="3">
    <source>
        <dbReference type="EMBL" id="CAB4176977.1"/>
    </source>
</evidence>
<dbReference type="EMBL" id="LR796944">
    <property type="protein sequence ID" value="CAB4176977.1"/>
    <property type="molecule type" value="Genomic_DNA"/>
</dbReference>
<proteinExistence type="predicted"/>
<dbReference type="PROSITE" id="PS51257">
    <property type="entry name" value="PROKAR_LIPOPROTEIN"/>
    <property type="match status" value="1"/>
</dbReference>
<accession>A0A6J5PE19</accession>
<gene>
    <name evidence="4" type="ORF">UFOVP1666_187</name>
    <name evidence="1" type="ORF">UFOVP867_142</name>
    <name evidence="2" type="ORF">UFOVP913_56</name>
    <name evidence="3" type="ORF">UFOVP993_109</name>
</gene>
<reference evidence="1" key="1">
    <citation type="submission" date="2020-04" db="EMBL/GenBank/DDBJ databases">
        <authorList>
            <person name="Chiriac C."/>
            <person name="Salcher M."/>
            <person name="Ghai R."/>
            <person name="Kavagutti S V."/>
        </authorList>
    </citation>
    <scope>NUCLEOTIDE SEQUENCE</scope>
</reference>
<evidence type="ECO:0000313" key="4">
    <source>
        <dbReference type="EMBL" id="CAB4223373.1"/>
    </source>
</evidence>
<dbReference type="EMBL" id="LR796858">
    <property type="protein sequence ID" value="CAB4170572.1"/>
    <property type="molecule type" value="Genomic_DNA"/>
</dbReference>